<evidence type="ECO:0000313" key="1">
    <source>
        <dbReference type="EMBL" id="OWZ16292.1"/>
    </source>
</evidence>
<comment type="caution">
    <text evidence="1">The sequence shown here is derived from an EMBL/GenBank/DDBJ whole genome shotgun (WGS) entry which is preliminary data.</text>
</comment>
<sequence length="96" mass="10689">MPPHKIWGIKGRKGSAKVQGLNKHTGRMTAVLTIRADGFVKKNPILFILRGILGGTIDSHELDMLPSGQFYTVQEAGWMDATGRAFYVEKTYLNLK</sequence>
<evidence type="ECO:0000313" key="2">
    <source>
        <dbReference type="Proteomes" id="UP000198211"/>
    </source>
</evidence>
<keyword evidence="2" id="KW-1185">Reference proteome</keyword>
<name>A0A225WFJ2_9STRA</name>
<dbReference type="EMBL" id="NBNE01000959">
    <property type="protein sequence ID" value="OWZ16292.1"/>
    <property type="molecule type" value="Genomic_DNA"/>
</dbReference>
<dbReference type="AlphaFoldDB" id="A0A225WFJ2"/>
<organism evidence="1 2">
    <name type="scientific">Phytophthora megakarya</name>
    <dbReference type="NCBI Taxonomy" id="4795"/>
    <lineage>
        <taxon>Eukaryota</taxon>
        <taxon>Sar</taxon>
        <taxon>Stramenopiles</taxon>
        <taxon>Oomycota</taxon>
        <taxon>Peronosporomycetes</taxon>
        <taxon>Peronosporales</taxon>
        <taxon>Peronosporaceae</taxon>
        <taxon>Phytophthora</taxon>
    </lineage>
</organism>
<dbReference type="Proteomes" id="UP000198211">
    <property type="component" value="Unassembled WGS sequence"/>
</dbReference>
<accession>A0A225WFJ2</accession>
<protein>
    <submittedName>
        <fullName evidence="1">Uncharacterized protein</fullName>
    </submittedName>
</protein>
<dbReference type="OrthoDB" id="127169at2759"/>
<gene>
    <name evidence="1" type="ORF">PHMEG_0009933</name>
</gene>
<proteinExistence type="predicted"/>
<reference evidence="2" key="1">
    <citation type="submission" date="2017-03" db="EMBL/GenBank/DDBJ databases">
        <title>Phytopthora megakarya and P. palmivora, two closely related causual agents of cacao black pod achieved similar genome size and gene model numbers by different mechanisms.</title>
        <authorList>
            <person name="Ali S."/>
            <person name="Shao J."/>
            <person name="Larry D.J."/>
            <person name="Kronmiller B."/>
            <person name="Shen D."/>
            <person name="Strem M.D."/>
            <person name="Melnick R.L."/>
            <person name="Guiltinan M.J."/>
            <person name="Tyler B.M."/>
            <person name="Meinhardt L.W."/>
            <person name="Bailey B.A."/>
        </authorList>
    </citation>
    <scope>NUCLEOTIDE SEQUENCE [LARGE SCALE GENOMIC DNA]</scope>
    <source>
        <strain evidence="2">zdho120</strain>
    </source>
</reference>